<feature type="domain" description="Toprim" evidence="1">
    <location>
        <begin position="245"/>
        <end position="344"/>
    </location>
</feature>
<evidence type="ECO:0000313" key="3">
    <source>
        <dbReference type="EMBL" id="GGF93137.1"/>
    </source>
</evidence>
<accession>A0A8J2Z349</accession>
<dbReference type="Pfam" id="PF13362">
    <property type="entry name" value="Toprim_3"/>
    <property type="match status" value="1"/>
</dbReference>
<dbReference type="InterPro" id="IPR006171">
    <property type="entry name" value="TOPRIM_dom"/>
</dbReference>
<protein>
    <recommendedName>
        <fullName evidence="5">Toprim domain-containing protein</fullName>
    </recommendedName>
</protein>
<sequence>MSDPIQQIKQYCYGQWDTIIESLTGFDGNPTHCPQHGGKSGKAFYGKKGKYAERGITFCNTCGCNHDGISTLVFITGRSCSEVVKMLIEYMGGLESTPEDLEKVKMRQQAQKRKQAYIERKHFHKAINDIIDLVKSSEYLNDARQYFINRGLKPLANCYYQDIRFIKDAEHYENDVKHTNNAIIGIMRNLDNKIRNVQRVFLDDAFNKADCDNPKKMMPSPKEGWHSGSALWMKAKFNQMPGVIHVSEGFENGHAVLSQAPLYVDMACCLTAGNLARFDIPSNTQKLIIWADNDGDKQTKDGEIINVGIDSAKQLKERAKAMGIEAVILAPKEIGDWNDYPERCKAMWNKLISILEAA</sequence>
<evidence type="ECO:0000313" key="4">
    <source>
        <dbReference type="Proteomes" id="UP000636949"/>
    </source>
</evidence>
<evidence type="ECO:0000259" key="1">
    <source>
        <dbReference type="Pfam" id="PF13362"/>
    </source>
</evidence>
<dbReference type="InterPro" id="IPR055570">
    <property type="entry name" value="DUF7146"/>
</dbReference>
<dbReference type="EMBL" id="BMJS01000005">
    <property type="protein sequence ID" value="GGF93137.1"/>
    <property type="molecule type" value="Genomic_DNA"/>
</dbReference>
<gene>
    <name evidence="3" type="ORF">GCM10010995_07830</name>
</gene>
<name>A0A8J2Z349_9GAMM</name>
<feature type="domain" description="DUF7146" evidence="2">
    <location>
        <begin position="143"/>
        <end position="224"/>
    </location>
</feature>
<keyword evidence="4" id="KW-1185">Reference proteome</keyword>
<dbReference type="Proteomes" id="UP000636949">
    <property type="component" value="Unassembled WGS sequence"/>
</dbReference>
<evidence type="ECO:0008006" key="5">
    <source>
        <dbReference type="Google" id="ProtNLM"/>
    </source>
</evidence>
<dbReference type="SUPFAM" id="SSF57783">
    <property type="entry name" value="Zinc beta-ribbon"/>
    <property type="match status" value="1"/>
</dbReference>
<evidence type="ECO:0000259" key="2">
    <source>
        <dbReference type="Pfam" id="PF23639"/>
    </source>
</evidence>
<dbReference type="RefSeq" id="WP_117002146.1">
    <property type="nucleotide sequence ID" value="NZ_BMJS01000005.1"/>
</dbReference>
<reference evidence="3" key="2">
    <citation type="submission" date="2020-09" db="EMBL/GenBank/DDBJ databases">
        <authorList>
            <person name="Sun Q."/>
            <person name="Zhou Y."/>
        </authorList>
    </citation>
    <scope>NUCLEOTIDE SEQUENCE</scope>
    <source>
        <strain evidence="3">CGMCC 1.15758</strain>
    </source>
</reference>
<organism evidence="3 4">
    <name type="scientific">Cysteiniphilum litorale</name>
    <dbReference type="NCBI Taxonomy" id="2056700"/>
    <lineage>
        <taxon>Bacteria</taxon>
        <taxon>Pseudomonadati</taxon>
        <taxon>Pseudomonadota</taxon>
        <taxon>Gammaproteobacteria</taxon>
        <taxon>Thiotrichales</taxon>
        <taxon>Fastidiosibacteraceae</taxon>
        <taxon>Cysteiniphilum</taxon>
    </lineage>
</organism>
<dbReference type="OrthoDB" id="8967890at2"/>
<proteinExistence type="predicted"/>
<dbReference type="AlphaFoldDB" id="A0A8J2Z349"/>
<dbReference type="Pfam" id="PF23639">
    <property type="entry name" value="DUF7146"/>
    <property type="match status" value="1"/>
</dbReference>
<reference evidence="3" key="1">
    <citation type="journal article" date="2014" name="Int. J. Syst. Evol. Microbiol.">
        <title>Complete genome sequence of Corynebacterium casei LMG S-19264T (=DSM 44701T), isolated from a smear-ripened cheese.</title>
        <authorList>
            <consortium name="US DOE Joint Genome Institute (JGI-PGF)"/>
            <person name="Walter F."/>
            <person name="Albersmeier A."/>
            <person name="Kalinowski J."/>
            <person name="Ruckert C."/>
        </authorList>
    </citation>
    <scope>NUCLEOTIDE SEQUENCE</scope>
    <source>
        <strain evidence="3">CGMCC 1.15758</strain>
    </source>
</reference>
<comment type="caution">
    <text evidence="3">The sequence shown here is derived from an EMBL/GenBank/DDBJ whole genome shotgun (WGS) entry which is preliminary data.</text>
</comment>